<protein>
    <submittedName>
        <fullName evidence="2">Uncharacterized protein</fullName>
    </submittedName>
</protein>
<comment type="caution">
    <text evidence="2">The sequence shown here is derived from an EMBL/GenBank/DDBJ whole genome shotgun (WGS) entry which is preliminary data.</text>
</comment>
<reference evidence="2 3" key="1">
    <citation type="journal article" date="2017" name="Nat. Ecol. Evol.">
        <title>Scallop genome provides insights into evolution of bilaterian karyotype and development.</title>
        <authorList>
            <person name="Wang S."/>
            <person name="Zhang J."/>
            <person name="Jiao W."/>
            <person name="Li J."/>
            <person name="Xun X."/>
            <person name="Sun Y."/>
            <person name="Guo X."/>
            <person name="Huan P."/>
            <person name="Dong B."/>
            <person name="Zhang L."/>
            <person name="Hu X."/>
            <person name="Sun X."/>
            <person name="Wang J."/>
            <person name="Zhao C."/>
            <person name="Wang Y."/>
            <person name="Wang D."/>
            <person name="Huang X."/>
            <person name="Wang R."/>
            <person name="Lv J."/>
            <person name="Li Y."/>
            <person name="Zhang Z."/>
            <person name="Liu B."/>
            <person name="Lu W."/>
            <person name="Hui Y."/>
            <person name="Liang J."/>
            <person name="Zhou Z."/>
            <person name="Hou R."/>
            <person name="Li X."/>
            <person name="Liu Y."/>
            <person name="Li H."/>
            <person name="Ning X."/>
            <person name="Lin Y."/>
            <person name="Zhao L."/>
            <person name="Xing Q."/>
            <person name="Dou J."/>
            <person name="Li Y."/>
            <person name="Mao J."/>
            <person name="Guo H."/>
            <person name="Dou H."/>
            <person name="Li T."/>
            <person name="Mu C."/>
            <person name="Jiang W."/>
            <person name="Fu Q."/>
            <person name="Fu X."/>
            <person name="Miao Y."/>
            <person name="Liu J."/>
            <person name="Yu Q."/>
            <person name="Li R."/>
            <person name="Liao H."/>
            <person name="Li X."/>
            <person name="Kong Y."/>
            <person name="Jiang Z."/>
            <person name="Chourrout D."/>
            <person name="Li R."/>
            <person name="Bao Z."/>
        </authorList>
    </citation>
    <scope>NUCLEOTIDE SEQUENCE [LARGE SCALE GENOMIC DNA]</scope>
    <source>
        <strain evidence="2 3">PY_sf001</strain>
    </source>
</reference>
<feature type="region of interest" description="Disordered" evidence="1">
    <location>
        <begin position="1"/>
        <end position="22"/>
    </location>
</feature>
<evidence type="ECO:0000313" key="2">
    <source>
        <dbReference type="EMBL" id="OWF51287.1"/>
    </source>
</evidence>
<keyword evidence="3" id="KW-1185">Reference proteome</keyword>
<evidence type="ECO:0000313" key="3">
    <source>
        <dbReference type="Proteomes" id="UP000242188"/>
    </source>
</evidence>
<accession>A0A210QRA8</accession>
<gene>
    <name evidence="2" type="ORF">KP79_PYT24261</name>
</gene>
<dbReference type="AlphaFoldDB" id="A0A210QRA8"/>
<name>A0A210QRA8_MIZYE</name>
<dbReference type="OrthoDB" id="5957937at2759"/>
<organism evidence="2 3">
    <name type="scientific">Mizuhopecten yessoensis</name>
    <name type="common">Japanese scallop</name>
    <name type="synonym">Patinopecten yessoensis</name>
    <dbReference type="NCBI Taxonomy" id="6573"/>
    <lineage>
        <taxon>Eukaryota</taxon>
        <taxon>Metazoa</taxon>
        <taxon>Spiralia</taxon>
        <taxon>Lophotrochozoa</taxon>
        <taxon>Mollusca</taxon>
        <taxon>Bivalvia</taxon>
        <taxon>Autobranchia</taxon>
        <taxon>Pteriomorphia</taxon>
        <taxon>Pectinida</taxon>
        <taxon>Pectinoidea</taxon>
        <taxon>Pectinidae</taxon>
        <taxon>Mizuhopecten</taxon>
    </lineage>
</organism>
<proteinExistence type="predicted"/>
<sequence length="114" mass="12975">MADSDKKQTPNDANDSDEKSLEEFITHHYQRQKENGKMDATEDIDDDRTSNFFDRAISESRRMNKEVDKSQVKLDKLSAEFGAERITAWQAEHAAEVLTPQQIAVMGIQPTDTS</sequence>
<dbReference type="Proteomes" id="UP000242188">
    <property type="component" value="Unassembled WGS sequence"/>
</dbReference>
<evidence type="ECO:0000256" key="1">
    <source>
        <dbReference type="SAM" id="MobiDB-lite"/>
    </source>
</evidence>
<dbReference type="EMBL" id="NEDP02002300">
    <property type="protein sequence ID" value="OWF51287.1"/>
    <property type="molecule type" value="Genomic_DNA"/>
</dbReference>